<accession>B7PF35</accession>
<dbReference type="PaxDb" id="6945-B7PF35"/>
<evidence type="ECO:0000313" key="5">
    <source>
        <dbReference type="EnsemblMetazoa" id="ISCW024225-PA"/>
    </source>
</evidence>
<evidence type="ECO:0000313" key="4">
    <source>
        <dbReference type="EMBL" id="EEC05207.1"/>
    </source>
</evidence>
<proteinExistence type="predicted"/>
<dbReference type="GO" id="GO:0046872">
    <property type="term" value="F:metal ion binding"/>
    <property type="evidence" value="ECO:0007669"/>
    <property type="project" value="UniProtKB-KW"/>
</dbReference>
<keyword evidence="6" id="KW-1185">Reference proteome</keyword>
<reference evidence="4 6" key="1">
    <citation type="submission" date="2008-03" db="EMBL/GenBank/DDBJ databases">
        <title>Annotation of Ixodes scapularis.</title>
        <authorList>
            <consortium name="Ixodes scapularis Genome Project Consortium"/>
            <person name="Caler E."/>
            <person name="Hannick L.I."/>
            <person name="Bidwell S."/>
            <person name="Joardar V."/>
            <person name="Thiagarajan M."/>
            <person name="Amedeo P."/>
            <person name="Galinsky K.J."/>
            <person name="Schobel S."/>
            <person name="Inman J."/>
            <person name="Hostetler J."/>
            <person name="Miller J."/>
            <person name="Hammond M."/>
            <person name="Megy K."/>
            <person name="Lawson D."/>
            <person name="Kodira C."/>
            <person name="Sutton G."/>
            <person name="Meyer J."/>
            <person name="Hill C.A."/>
            <person name="Birren B."/>
            <person name="Nene V."/>
            <person name="Collins F."/>
            <person name="Alarcon-Chaidez F."/>
            <person name="Wikel S."/>
            <person name="Strausberg R."/>
        </authorList>
    </citation>
    <scope>NUCLEOTIDE SEQUENCE [LARGE SCALE GENOMIC DNA]</scope>
    <source>
        <strain evidence="6">Wikel</strain>
        <strain evidence="4">Wikel colony</strain>
    </source>
</reference>
<sequence length="150" mass="16698">LPTVFRDPIFKDVIGVFDCTEIFIRKPSYMLARSQTYSRCKHHTTVKLLIIVSPSGAITFGSKAWGGRVSDKELTLKSGLLNNVKEGDMYSVDGGFHCKEMYAAKGAKLLIPAFTKGKKQLSGAEVTLSRKLSGARIHVERVIRRLKVLR</sequence>
<dbReference type="EMBL" id="DS699190">
    <property type="protein sequence ID" value="EEC05207.1"/>
    <property type="molecule type" value="Genomic_DNA"/>
</dbReference>
<evidence type="ECO:0000259" key="3">
    <source>
        <dbReference type="Pfam" id="PF13359"/>
    </source>
</evidence>
<dbReference type="Pfam" id="PF13359">
    <property type="entry name" value="DDE_Tnp_4"/>
    <property type="match status" value="1"/>
</dbReference>
<dbReference type="InParanoid" id="B7PF35"/>
<feature type="non-terminal residue" evidence="4">
    <location>
        <position position="150"/>
    </location>
</feature>
<feature type="domain" description="DDE Tnp4" evidence="3">
    <location>
        <begin position="18"/>
        <end position="147"/>
    </location>
</feature>
<name>B7PF35_IXOSC</name>
<reference evidence="5" key="2">
    <citation type="submission" date="2020-05" db="UniProtKB">
        <authorList>
            <consortium name="EnsemblMetazoa"/>
        </authorList>
    </citation>
    <scope>IDENTIFICATION</scope>
    <source>
        <strain evidence="5">wikel</strain>
    </source>
</reference>
<dbReference type="PANTHER" id="PTHR23080:SF141">
    <property type="entry name" value="TRANSPOSASE HELIX-TURN-HELIX DOMAIN-CONTAINING PROTEIN"/>
    <property type="match status" value="1"/>
</dbReference>
<keyword evidence="2" id="KW-0479">Metal-binding</keyword>
<organism>
    <name type="scientific">Ixodes scapularis</name>
    <name type="common">Black-legged tick</name>
    <name type="synonym">Deer tick</name>
    <dbReference type="NCBI Taxonomy" id="6945"/>
    <lineage>
        <taxon>Eukaryota</taxon>
        <taxon>Metazoa</taxon>
        <taxon>Ecdysozoa</taxon>
        <taxon>Arthropoda</taxon>
        <taxon>Chelicerata</taxon>
        <taxon>Arachnida</taxon>
        <taxon>Acari</taxon>
        <taxon>Parasitiformes</taxon>
        <taxon>Ixodida</taxon>
        <taxon>Ixodoidea</taxon>
        <taxon>Ixodidae</taxon>
        <taxon>Ixodinae</taxon>
        <taxon>Ixodes</taxon>
    </lineage>
</organism>
<dbReference type="Proteomes" id="UP000001555">
    <property type="component" value="Unassembled WGS sequence"/>
</dbReference>
<protein>
    <recommendedName>
        <fullName evidence="3">DDE Tnp4 domain-containing protein</fullName>
    </recommendedName>
</protein>
<dbReference type="PANTHER" id="PTHR23080">
    <property type="entry name" value="THAP DOMAIN PROTEIN"/>
    <property type="match status" value="1"/>
</dbReference>
<dbReference type="InterPro" id="IPR027806">
    <property type="entry name" value="HARBI1_dom"/>
</dbReference>
<dbReference type="HOGENOM" id="CLU_025643_3_0_1"/>
<dbReference type="STRING" id="6945.B7PF35"/>
<dbReference type="VEuPathDB" id="VectorBase:ISCI019364"/>
<dbReference type="VEuPathDB" id="VectorBase:ISCP_004342"/>
<dbReference type="VEuPathDB" id="VectorBase:ISCW024225"/>
<evidence type="ECO:0000256" key="1">
    <source>
        <dbReference type="ARBA" id="ARBA00001968"/>
    </source>
</evidence>
<dbReference type="AlphaFoldDB" id="B7PF35"/>
<feature type="non-terminal residue" evidence="4">
    <location>
        <position position="1"/>
    </location>
</feature>
<comment type="cofactor">
    <cofactor evidence="1">
        <name>a divalent metal cation</name>
        <dbReference type="ChEBI" id="CHEBI:60240"/>
    </cofactor>
</comment>
<gene>
    <name evidence="4" type="ORF">IscW_ISCW024225</name>
</gene>
<dbReference type="EnsemblMetazoa" id="ISCW024225-RA">
    <property type="protein sequence ID" value="ISCW024225-PA"/>
    <property type="gene ID" value="ISCW024225"/>
</dbReference>
<evidence type="ECO:0000313" key="6">
    <source>
        <dbReference type="Proteomes" id="UP000001555"/>
    </source>
</evidence>
<evidence type="ECO:0000256" key="2">
    <source>
        <dbReference type="ARBA" id="ARBA00022723"/>
    </source>
</evidence>
<dbReference type="EMBL" id="ABJB010576593">
    <property type="status" value="NOT_ANNOTATED_CDS"/>
    <property type="molecule type" value="Genomic_DNA"/>
</dbReference>
<dbReference type="OrthoDB" id="10046738at2759"/>